<evidence type="ECO:0000313" key="1">
    <source>
        <dbReference type="EMBL" id="CAE7474580.1"/>
    </source>
</evidence>
<name>A0A812SC02_SYMPI</name>
<organism evidence="1 2">
    <name type="scientific">Symbiodinium pilosum</name>
    <name type="common">Dinoflagellate</name>
    <dbReference type="NCBI Taxonomy" id="2952"/>
    <lineage>
        <taxon>Eukaryota</taxon>
        <taxon>Sar</taxon>
        <taxon>Alveolata</taxon>
        <taxon>Dinophyceae</taxon>
        <taxon>Suessiales</taxon>
        <taxon>Symbiodiniaceae</taxon>
        <taxon>Symbiodinium</taxon>
    </lineage>
</organism>
<protein>
    <submittedName>
        <fullName evidence="1">ANK1 protein</fullName>
    </submittedName>
</protein>
<evidence type="ECO:0000313" key="2">
    <source>
        <dbReference type="Proteomes" id="UP000649617"/>
    </source>
</evidence>
<sequence length="166" mass="18878">MSSLLQLRAIVEFMLQLDKMEGASKNKPAIIPVNLPEFQFPQAAYYENQLPAVWGDKDLEMAAEKIKSFFRFITINLPIHASDLLIETQCHEVLKRIPGDGYAMSREPSLQDLAGVIASKRSWLYAKSADERKEDACGLDMPRPEDVMMELTPLNEYNSEDTKVRL</sequence>
<accession>A0A812SC02</accession>
<reference evidence="1" key="1">
    <citation type="submission" date="2021-02" db="EMBL/GenBank/DDBJ databases">
        <authorList>
            <person name="Dougan E. K."/>
            <person name="Rhodes N."/>
            <person name="Thang M."/>
            <person name="Chan C."/>
        </authorList>
    </citation>
    <scope>NUCLEOTIDE SEQUENCE</scope>
</reference>
<dbReference type="EMBL" id="CAJNIZ010024180">
    <property type="protein sequence ID" value="CAE7474580.1"/>
    <property type="molecule type" value="Genomic_DNA"/>
</dbReference>
<comment type="caution">
    <text evidence="1">The sequence shown here is derived from an EMBL/GenBank/DDBJ whole genome shotgun (WGS) entry which is preliminary data.</text>
</comment>
<proteinExistence type="predicted"/>
<dbReference type="AlphaFoldDB" id="A0A812SC02"/>
<gene>
    <name evidence="1" type="primary">ANK1</name>
    <name evidence="1" type="ORF">SPIL2461_LOCUS12055</name>
</gene>
<keyword evidence="2" id="KW-1185">Reference proteome</keyword>
<dbReference type="Proteomes" id="UP000649617">
    <property type="component" value="Unassembled WGS sequence"/>
</dbReference>
<dbReference type="OrthoDB" id="430019at2759"/>